<evidence type="ECO:0000256" key="1">
    <source>
        <dbReference type="ARBA" id="ARBA00004651"/>
    </source>
</evidence>
<keyword evidence="6 9" id="KW-1133">Transmembrane helix</keyword>
<dbReference type="Proteomes" id="UP000829069">
    <property type="component" value="Chromosome"/>
</dbReference>
<keyword evidence="8 9" id="KW-0472">Membrane</keyword>
<dbReference type="InterPro" id="IPR048634">
    <property type="entry name" value="SecD_SecF_C"/>
</dbReference>
<evidence type="ECO:0000256" key="2">
    <source>
        <dbReference type="ARBA" id="ARBA00022448"/>
    </source>
</evidence>
<proteinExistence type="inferred from homology"/>
<comment type="function">
    <text evidence="9">Part of the Sec protein translocase complex. Interacts with the SecYEG preprotein conducting channel. SecDF uses the proton motive force (PMF) to complete protein translocation after the ATP-dependent function of SecA.</text>
</comment>
<comment type="similarity">
    <text evidence="9">Belongs to the SecD/SecF family. SecF subfamily.</text>
</comment>
<evidence type="ECO:0000256" key="7">
    <source>
        <dbReference type="ARBA" id="ARBA00023010"/>
    </source>
</evidence>
<protein>
    <recommendedName>
        <fullName evidence="9">Protein-export membrane protein SecF</fullName>
    </recommendedName>
</protein>
<dbReference type="Gene3D" id="1.20.1640.10">
    <property type="entry name" value="Multidrug efflux transporter AcrB transmembrane domain"/>
    <property type="match status" value="1"/>
</dbReference>
<evidence type="ECO:0000256" key="4">
    <source>
        <dbReference type="ARBA" id="ARBA00022692"/>
    </source>
</evidence>
<feature type="transmembrane region" description="Helical" evidence="9">
    <location>
        <begin position="254"/>
        <end position="273"/>
    </location>
</feature>
<reference evidence="11 12" key="1">
    <citation type="submission" date="2022-03" db="EMBL/GenBank/DDBJ databases">
        <title>Isotopic signatures of nitrous oxide derived from detoxification processes.</title>
        <authorList>
            <person name="Behrendt U."/>
            <person name="Buchen C."/>
            <person name="Well R."/>
            <person name="Ulrich A."/>
            <person name="Rohe L."/>
            <person name="Kolb S."/>
            <person name="Schloter M."/>
            <person name="Horn M.A."/>
            <person name="Augustin J."/>
        </authorList>
    </citation>
    <scope>NUCLEOTIDE SEQUENCE [LARGE SCALE GENOMIC DNA]</scope>
    <source>
        <strain evidence="11 12">S4-C24</strain>
    </source>
</reference>
<dbReference type="Pfam" id="PF02355">
    <property type="entry name" value="SecD_SecF_C"/>
    <property type="match status" value="1"/>
</dbReference>
<feature type="transmembrane region" description="Helical" evidence="9">
    <location>
        <begin position="279"/>
        <end position="299"/>
    </location>
</feature>
<keyword evidence="5 9" id="KW-0653">Protein transport</keyword>
<dbReference type="InterPro" id="IPR022813">
    <property type="entry name" value="SecD/SecF_arch_bac"/>
</dbReference>
<name>A0ABY3W2Q0_9MICC</name>
<dbReference type="PANTHER" id="PTHR30081">
    <property type="entry name" value="PROTEIN-EXPORT MEMBRANE PROTEIN SEC"/>
    <property type="match status" value="1"/>
</dbReference>
<feature type="transmembrane region" description="Helical" evidence="9">
    <location>
        <begin position="26"/>
        <end position="44"/>
    </location>
</feature>
<dbReference type="InterPro" id="IPR022646">
    <property type="entry name" value="SecD/SecF_CS"/>
</dbReference>
<keyword evidence="4 9" id="KW-0812">Transmembrane</keyword>
<comment type="subunit">
    <text evidence="9">Forms a complex with SecD. Part of the essential Sec protein translocation apparatus which comprises SecA, SecYEG and auxiliary proteins SecDF. Other proteins may also be involved.</text>
</comment>
<evidence type="ECO:0000256" key="5">
    <source>
        <dbReference type="ARBA" id="ARBA00022927"/>
    </source>
</evidence>
<gene>
    <name evidence="9 11" type="primary">secF</name>
    <name evidence="11" type="ORF">MNQ99_09885</name>
</gene>
<evidence type="ECO:0000256" key="8">
    <source>
        <dbReference type="ARBA" id="ARBA00023136"/>
    </source>
</evidence>
<sequence length="330" mass="35720">MANFAKWGNDLYTGKRSYDFVGKYKVWFAIAVVGILLSIVVPFVKGGFNLGIDFRGGSEFTVSNVQNTDAGPGEAAVAKVAAEADPRVTNIAPGTMRIQTERLDDEQTLQLRDGLVGAYGVQANEVTSSYVGPTWGADVTRQALWGLVVFVVLAAFMMALYFRTWKMSISALSGLVVVLLLTAGIYSLSDFEVTPSAIIGFLTILGYSLYDTVVVFDKIRENTKDLDKSTRRTFAEEVNLAVNQTLVRSINTSVVAVLPVAAILFIGAFVLGAGTLKDLSLALFIGIIIGAATTIFIAAPMYARIRAKEPALVKQAQRVEERRRNEAVTV</sequence>
<evidence type="ECO:0000256" key="6">
    <source>
        <dbReference type="ARBA" id="ARBA00022989"/>
    </source>
</evidence>
<keyword evidence="3 9" id="KW-1003">Cell membrane</keyword>
<comment type="subcellular location">
    <subcellularLocation>
        <location evidence="1 9">Cell membrane</location>
        <topology evidence="1 9">Multi-pass membrane protein</topology>
    </subcellularLocation>
</comment>
<evidence type="ECO:0000259" key="10">
    <source>
        <dbReference type="Pfam" id="PF02355"/>
    </source>
</evidence>
<dbReference type="NCBIfam" id="TIGR00966">
    <property type="entry name" value="transloc_SecF"/>
    <property type="match status" value="1"/>
</dbReference>
<feature type="transmembrane region" description="Helical" evidence="9">
    <location>
        <begin position="169"/>
        <end position="189"/>
    </location>
</feature>
<dbReference type="RefSeq" id="WP_241912836.1">
    <property type="nucleotide sequence ID" value="NZ_CP093326.1"/>
</dbReference>
<keyword evidence="2 9" id="KW-0813">Transport</keyword>
<accession>A0ABY3W2Q0</accession>
<feature type="transmembrane region" description="Helical" evidence="9">
    <location>
        <begin position="195"/>
        <end position="216"/>
    </location>
</feature>
<dbReference type="Pfam" id="PF07549">
    <property type="entry name" value="Sec_GG"/>
    <property type="match status" value="1"/>
</dbReference>
<evidence type="ECO:0000256" key="9">
    <source>
        <dbReference type="HAMAP-Rule" id="MF_01464"/>
    </source>
</evidence>
<dbReference type="PRINTS" id="PR01755">
    <property type="entry name" value="SECFTRNLCASE"/>
</dbReference>
<evidence type="ECO:0000313" key="11">
    <source>
        <dbReference type="EMBL" id="UNK44319.1"/>
    </source>
</evidence>
<dbReference type="HAMAP" id="MF_01464_B">
    <property type="entry name" value="SecF_B"/>
    <property type="match status" value="1"/>
</dbReference>
<dbReference type="SUPFAM" id="SSF82866">
    <property type="entry name" value="Multidrug efflux transporter AcrB transmembrane domain"/>
    <property type="match status" value="1"/>
</dbReference>
<organism evidence="11 12">
    <name type="scientific">Arthrobacter sulfonylureivorans</name>
    <dbReference type="NCBI Taxonomy" id="2486855"/>
    <lineage>
        <taxon>Bacteria</taxon>
        <taxon>Bacillati</taxon>
        <taxon>Actinomycetota</taxon>
        <taxon>Actinomycetes</taxon>
        <taxon>Micrococcales</taxon>
        <taxon>Micrococcaceae</taxon>
        <taxon>Arthrobacter</taxon>
    </lineage>
</organism>
<evidence type="ECO:0000313" key="12">
    <source>
        <dbReference type="Proteomes" id="UP000829069"/>
    </source>
</evidence>
<dbReference type="InterPro" id="IPR005665">
    <property type="entry name" value="SecF_bac"/>
</dbReference>
<dbReference type="PANTHER" id="PTHR30081:SF8">
    <property type="entry name" value="PROTEIN TRANSLOCASE SUBUNIT SECF"/>
    <property type="match status" value="1"/>
</dbReference>
<dbReference type="InterPro" id="IPR022645">
    <property type="entry name" value="SecD/SecF_bac"/>
</dbReference>
<evidence type="ECO:0000256" key="3">
    <source>
        <dbReference type="ARBA" id="ARBA00022475"/>
    </source>
</evidence>
<keyword evidence="7 9" id="KW-0811">Translocation</keyword>
<feature type="domain" description="Protein export membrane protein SecD/SecF C-terminal" evidence="10">
    <location>
        <begin position="122"/>
        <end position="306"/>
    </location>
</feature>
<keyword evidence="12" id="KW-1185">Reference proteome</keyword>
<feature type="transmembrane region" description="Helical" evidence="9">
    <location>
        <begin position="143"/>
        <end position="162"/>
    </location>
</feature>
<dbReference type="EMBL" id="CP093326">
    <property type="protein sequence ID" value="UNK44319.1"/>
    <property type="molecule type" value="Genomic_DNA"/>
</dbReference>